<reference evidence="11" key="1">
    <citation type="journal article" date="2017" name="Genome Biol.">
        <title>Comparative genomics reveals high biological diversity and specific adaptations in the industrially and medically important fungal genus Aspergillus.</title>
        <authorList>
            <person name="de Vries R.P."/>
            <person name="Riley R."/>
            <person name="Wiebenga A."/>
            <person name="Aguilar-Osorio G."/>
            <person name="Amillis S."/>
            <person name="Uchima C.A."/>
            <person name="Anderluh G."/>
            <person name="Asadollahi M."/>
            <person name="Askin M."/>
            <person name="Barry K."/>
            <person name="Battaglia E."/>
            <person name="Bayram O."/>
            <person name="Benocci T."/>
            <person name="Braus-Stromeyer S.A."/>
            <person name="Caldana C."/>
            <person name="Canovas D."/>
            <person name="Cerqueira G.C."/>
            <person name="Chen F."/>
            <person name="Chen W."/>
            <person name="Choi C."/>
            <person name="Clum A."/>
            <person name="Dos Santos R.A."/>
            <person name="Damasio A.R."/>
            <person name="Diallinas G."/>
            <person name="Emri T."/>
            <person name="Fekete E."/>
            <person name="Flipphi M."/>
            <person name="Freyberg S."/>
            <person name="Gallo A."/>
            <person name="Gournas C."/>
            <person name="Habgood R."/>
            <person name="Hainaut M."/>
            <person name="Harispe M.L."/>
            <person name="Henrissat B."/>
            <person name="Hilden K.S."/>
            <person name="Hope R."/>
            <person name="Hossain A."/>
            <person name="Karabika E."/>
            <person name="Karaffa L."/>
            <person name="Karanyi Z."/>
            <person name="Krasevec N."/>
            <person name="Kuo A."/>
            <person name="Kusch H."/>
            <person name="LaButti K."/>
            <person name="Lagendijk E.L."/>
            <person name="Lapidus A."/>
            <person name="Levasseur A."/>
            <person name="Lindquist E."/>
            <person name="Lipzen A."/>
            <person name="Logrieco A.F."/>
            <person name="MacCabe A."/>
            <person name="Maekelae M.R."/>
            <person name="Malavazi I."/>
            <person name="Melin P."/>
            <person name="Meyer V."/>
            <person name="Mielnichuk N."/>
            <person name="Miskei M."/>
            <person name="Molnar A.P."/>
            <person name="Mule G."/>
            <person name="Ngan C.Y."/>
            <person name="Orejas M."/>
            <person name="Orosz E."/>
            <person name="Ouedraogo J.P."/>
            <person name="Overkamp K.M."/>
            <person name="Park H.-S."/>
            <person name="Perrone G."/>
            <person name="Piumi F."/>
            <person name="Punt P.J."/>
            <person name="Ram A.F."/>
            <person name="Ramon A."/>
            <person name="Rauscher S."/>
            <person name="Record E."/>
            <person name="Riano-Pachon D.M."/>
            <person name="Robert V."/>
            <person name="Roehrig J."/>
            <person name="Ruller R."/>
            <person name="Salamov A."/>
            <person name="Salih N.S."/>
            <person name="Samson R.A."/>
            <person name="Sandor E."/>
            <person name="Sanguinetti M."/>
            <person name="Schuetze T."/>
            <person name="Sepcic K."/>
            <person name="Shelest E."/>
            <person name="Sherlock G."/>
            <person name="Sophianopoulou V."/>
            <person name="Squina F.M."/>
            <person name="Sun H."/>
            <person name="Susca A."/>
            <person name="Todd R.B."/>
            <person name="Tsang A."/>
            <person name="Unkles S.E."/>
            <person name="van de Wiele N."/>
            <person name="van Rossen-Uffink D."/>
            <person name="Oliveira J.V."/>
            <person name="Vesth T.C."/>
            <person name="Visser J."/>
            <person name="Yu J.-H."/>
            <person name="Zhou M."/>
            <person name="Andersen M.R."/>
            <person name="Archer D.B."/>
            <person name="Baker S.E."/>
            <person name="Benoit I."/>
            <person name="Brakhage A.A."/>
            <person name="Braus G.H."/>
            <person name="Fischer R."/>
            <person name="Frisvad J.C."/>
            <person name="Goldman G.H."/>
            <person name="Houbraken J."/>
            <person name="Oakley B."/>
            <person name="Pocsi I."/>
            <person name="Scazzocchio C."/>
            <person name="Seiboth B."/>
            <person name="vanKuyk P.A."/>
            <person name="Wortman J."/>
            <person name="Dyer P.S."/>
            <person name="Grigoriev I.V."/>
        </authorList>
    </citation>
    <scope>NUCLEOTIDE SEQUENCE [LARGE SCALE GENOMIC DNA]</scope>
    <source>
        <strain evidence="11">ITEM 5010</strain>
    </source>
</reference>
<evidence type="ECO:0000256" key="7">
    <source>
        <dbReference type="SAM" id="MobiDB-lite"/>
    </source>
</evidence>
<dbReference type="AlphaFoldDB" id="A0A1R3RGP3"/>
<sequence length="509" mass="58076">MAHTQSALTPRRNKARGTRSRTGCRTCRTDEVPLPSIRRIKCDESPGQCNNCLSANWKCDGYDPHRLPRGSSSRLRDMGSRIGWSMTVDEHRCFSYFQFHSIANLTRFFDSPLWQQLVLQLSHSDPAVFHAVTMLSAAHQESEAHGMQISEGTHRLSQWYYFSLQESTRAIGLLNKRRDSRDPQLRQVILVCCLLFILSEVLLGHWDIAFTHLRSGLHILKELESHNQLESEVEPSLVAVFRRLDIQSSLYGAEGPVLSLKYESSRQLFQASFEGFTSFTQVREELANLVEYGVPLFAGTRCLSSLDVEAASESIYLVQGRLLGSFAQFAEHFKLFRKRHYQKFSEKERGGLDIVELIYLGHILALKILLLDGPVPKHFIPDFLVVLQAHEKKIDQLRRCSGLVMDHVIIANVYLVATRCPDPGIRLRAIYLLQSWPHYEGLHSSIVAALMAFQALKRDFPDYETANSRVRMTKKDEKFLFESIKSMKNGAVQSVIPVVKMAERLYGCE</sequence>
<dbReference type="GO" id="GO:0003677">
    <property type="term" value="F:DNA binding"/>
    <property type="evidence" value="ECO:0007669"/>
    <property type="project" value="UniProtKB-KW"/>
</dbReference>
<evidence type="ECO:0000256" key="8">
    <source>
        <dbReference type="SAM" id="Phobius"/>
    </source>
</evidence>
<dbReference type="Gene3D" id="4.10.240.10">
    <property type="entry name" value="Zn(2)-C6 fungal-type DNA-binding domain"/>
    <property type="match status" value="1"/>
</dbReference>
<keyword evidence="2" id="KW-0862">Zinc</keyword>
<dbReference type="EMBL" id="KV907504">
    <property type="protein sequence ID" value="OOF93640.1"/>
    <property type="molecule type" value="Genomic_DNA"/>
</dbReference>
<feature type="transmembrane region" description="Helical" evidence="8">
    <location>
        <begin position="185"/>
        <end position="206"/>
    </location>
</feature>
<dbReference type="PANTHER" id="PTHR36206">
    <property type="entry name" value="ASPERCRYPTIN BIOSYNTHESIS CLUSTER-SPECIFIC TRANSCRIPTION REGULATOR ATNN-RELATED"/>
    <property type="match status" value="1"/>
</dbReference>
<proteinExistence type="predicted"/>
<evidence type="ECO:0000256" key="6">
    <source>
        <dbReference type="ARBA" id="ARBA00023242"/>
    </source>
</evidence>
<dbReference type="GO" id="GO:0000981">
    <property type="term" value="F:DNA-binding transcription factor activity, RNA polymerase II-specific"/>
    <property type="evidence" value="ECO:0007669"/>
    <property type="project" value="InterPro"/>
</dbReference>
<feature type="domain" description="Zn(2)-C6 fungal-type" evidence="9">
    <location>
        <begin position="18"/>
        <end position="70"/>
    </location>
</feature>
<dbReference type="InterPro" id="IPR001138">
    <property type="entry name" value="Zn2Cys6_DnaBD"/>
</dbReference>
<dbReference type="GO" id="GO:0008270">
    <property type="term" value="F:zinc ion binding"/>
    <property type="evidence" value="ECO:0007669"/>
    <property type="project" value="InterPro"/>
</dbReference>
<dbReference type="PANTHER" id="PTHR36206:SF16">
    <property type="entry name" value="TRANSCRIPTION FACTOR DOMAIN-CONTAINING PROTEIN-RELATED"/>
    <property type="match status" value="1"/>
</dbReference>
<evidence type="ECO:0000256" key="3">
    <source>
        <dbReference type="ARBA" id="ARBA00023015"/>
    </source>
</evidence>
<evidence type="ECO:0000256" key="4">
    <source>
        <dbReference type="ARBA" id="ARBA00023125"/>
    </source>
</evidence>
<gene>
    <name evidence="10" type="ORF">ASPCADRAFT_173539</name>
</gene>
<dbReference type="InterPro" id="IPR052360">
    <property type="entry name" value="Transcr_Regulatory_Proteins"/>
</dbReference>
<evidence type="ECO:0000259" key="9">
    <source>
        <dbReference type="SMART" id="SM00066"/>
    </source>
</evidence>
<keyword evidence="8" id="KW-0812">Transmembrane</keyword>
<dbReference type="InterPro" id="IPR021858">
    <property type="entry name" value="Fun_TF"/>
</dbReference>
<evidence type="ECO:0000256" key="1">
    <source>
        <dbReference type="ARBA" id="ARBA00022723"/>
    </source>
</evidence>
<evidence type="ECO:0000256" key="5">
    <source>
        <dbReference type="ARBA" id="ARBA00023163"/>
    </source>
</evidence>
<keyword evidence="3" id="KW-0805">Transcription regulation</keyword>
<accession>A0A1R3RGP3</accession>
<name>A0A1R3RGP3_ASPC5</name>
<keyword evidence="11" id="KW-1185">Reference proteome</keyword>
<evidence type="ECO:0000313" key="10">
    <source>
        <dbReference type="EMBL" id="OOF93640.1"/>
    </source>
</evidence>
<dbReference type="Proteomes" id="UP000188318">
    <property type="component" value="Unassembled WGS sequence"/>
</dbReference>
<dbReference type="SMART" id="SM00066">
    <property type="entry name" value="GAL4"/>
    <property type="match status" value="1"/>
</dbReference>
<dbReference type="OMA" id="SANWKCD"/>
<dbReference type="STRING" id="602072.A0A1R3RGP3"/>
<dbReference type="CDD" id="cd00067">
    <property type="entry name" value="GAL4"/>
    <property type="match status" value="1"/>
</dbReference>
<dbReference type="OrthoDB" id="3172332at2759"/>
<keyword evidence="6" id="KW-0539">Nucleus</keyword>
<keyword evidence="5" id="KW-0804">Transcription</keyword>
<dbReference type="InterPro" id="IPR036864">
    <property type="entry name" value="Zn2-C6_fun-type_DNA-bd_sf"/>
</dbReference>
<keyword evidence="8" id="KW-0472">Membrane</keyword>
<evidence type="ECO:0000313" key="11">
    <source>
        <dbReference type="Proteomes" id="UP000188318"/>
    </source>
</evidence>
<keyword evidence="8" id="KW-1133">Transmembrane helix</keyword>
<dbReference type="VEuPathDB" id="FungiDB:ASPCADRAFT_173539"/>
<keyword evidence="1" id="KW-0479">Metal-binding</keyword>
<dbReference type="Pfam" id="PF11951">
    <property type="entry name" value="Fungal_trans_2"/>
    <property type="match status" value="1"/>
</dbReference>
<dbReference type="GO" id="GO:0009893">
    <property type="term" value="P:positive regulation of metabolic process"/>
    <property type="evidence" value="ECO:0007669"/>
    <property type="project" value="UniProtKB-ARBA"/>
</dbReference>
<organism evidence="10 11">
    <name type="scientific">Aspergillus carbonarius (strain ITEM 5010)</name>
    <dbReference type="NCBI Taxonomy" id="602072"/>
    <lineage>
        <taxon>Eukaryota</taxon>
        <taxon>Fungi</taxon>
        <taxon>Dikarya</taxon>
        <taxon>Ascomycota</taxon>
        <taxon>Pezizomycotina</taxon>
        <taxon>Eurotiomycetes</taxon>
        <taxon>Eurotiomycetidae</taxon>
        <taxon>Eurotiales</taxon>
        <taxon>Aspergillaceae</taxon>
        <taxon>Aspergillus</taxon>
        <taxon>Aspergillus subgen. Circumdati</taxon>
    </lineage>
</organism>
<feature type="region of interest" description="Disordered" evidence="7">
    <location>
        <begin position="1"/>
        <end position="22"/>
    </location>
</feature>
<keyword evidence="4" id="KW-0238">DNA-binding</keyword>
<evidence type="ECO:0000256" key="2">
    <source>
        <dbReference type="ARBA" id="ARBA00022833"/>
    </source>
</evidence>
<protein>
    <recommendedName>
        <fullName evidence="9">Zn(2)-C6 fungal-type domain-containing protein</fullName>
    </recommendedName>
</protein>
<dbReference type="SUPFAM" id="SSF57701">
    <property type="entry name" value="Zn2/Cys6 DNA-binding domain"/>
    <property type="match status" value="1"/>
</dbReference>